<evidence type="ECO:0000313" key="1">
    <source>
        <dbReference type="EMBL" id="KDM89671.1"/>
    </source>
</evidence>
<keyword evidence="2" id="KW-1185">Reference proteome</keyword>
<protein>
    <submittedName>
        <fullName evidence="1">Uncharacterized protein</fullName>
    </submittedName>
</protein>
<name>A0A066RKS3_9GAMM</name>
<dbReference type="EMBL" id="JMIB01000049">
    <property type="protein sequence ID" value="KDM89671.1"/>
    <property type="molecule type" value="Genomic_DNA"/>
</dbReference>
<dbReference type="Proteomes" id="UP000027192">
    <property type="component" value="Unassembled WGS sequence"/>
</dbReference>
<dbReference type="RefSeq" id="WP_036757378.1">
    <property type="nucleotide sequence ID" value="NZ_JMIB01000049.1"/>
</dbReference>
<proteinExistence type="predicted"/>
<dbReference type="AlphaFoldDB" id="A0A066RKS3"/>
<gene>
    <name evidence="1" type="ORF">EA58_21340</name>
</gene>
<evidence type="ECO:0000313" key="2">
    <source>
        <dbReference type="Proteomes" id="UP000027192"/>
    </source>
</evidence>
<comment type="caution">
    <text evidence="1">The sequence shown here is derived from an EMBL/GenBank/DDBJ whole genome shotgun (WGS) entry which is preliminary data.</text>
</comment>
<reference evidence="1 2" key="1">
    <citation type="submission" date="2014-04" db="EMBL/GenBank/DDBJ databases">
        <title>Draft genome sequence of Photobacterium halotolerans S2753: a solonamide, ngercheumicin and holomycin producer.</title>
        <authorList>
            <person name="Machado H.R."/>
            <person name="Gram L."/>
        </authorList>
    </citation>
    <scope>NUCLEOTIDE SEQUENCE [LARGE SCALE GENOMIC DNA]</scope>
    <source>
        <strain evidence="1 2">S2753</strain>
    </source>
</reference>
<sequence length="76" mass="8838">MLKIRQLKSDERISLRKLKLQETGLLLDFEKTKLIAGRYSKRKEKARSFERASLLLCLVRPSGLEPPTPTMSRHDD</sequence>
<accession>A0A066RKS3</accession>
<organism evidence="1 2">
    <name type="scientific">Photobacterium galatheae</name>
    <dbReference type="NCBI Taxonomy" id="1654360"/>
    <lineage>
        <taxon>Bacteria</taxon>
        <taxon>Pseudomonadati</taxon>
        <taxon>Pseudomonadota</taxon>
        <taxon>Gammaproteobacteria</taxon>
        <taxon>Vibrionales</taxon>
        <taxon>Vibrionaceae</taxon>
        <taxon>Photobacterium</taxon>
    </lineage>
</organism>